<dbReference type="Gene3D" id="3.40.50.2300">
    <property type="match status" value="1"/>
</dbReference>
<dbReference type="Gene3D" id="1.10.8.1060">
    <property type="entry name" value="Corynebacterium glutamicum thioredoxin-dependent arsenate reductase, N-terminal domain"/>
    <property type="match status" value="1"/>
</dbReference>
<dbReference type="Pfam" id="PF21234">
    <property type="entry name" value="Phosphatase-like_N"/>
    <property type="match status" value="1"/>
</dbReference>
<name>A0A4Q7UX32_PSEST</name>
<accession>A0A4Q7UX32</accession>
<feature type="domain" description="Phosphotyrosine protein phosphatase I" evidence="1">
    <location>
        <begin position="85"/>
        <end position="223"/>
    </location>
</feature>
<comment type="caution">
    <text evidence="2">The sequence shown here is derived from an EMBL/GenBank/DDBJ whole genome shotgun (WGS) entry which is preliminary data.</text>
</comment>
<sequence>MGRDIEEFELLNTASQLRRAAVHAFDYYRGAIPIEDCQSIVEESYELLGQSAVITTHLVALADRWSIERLRRVGILDNRLGRTAPEVLFVDLDDSGPAAAAAALLAGYARGRVNTGSAGQKPAAGTDPALARVAAGAGLDLTEVFPKAVTREALQVADVVITLGRAGLDQEYPGPEPVTGAQVAGRHRRVLHWELPVLDGQSDDVVRAAIDDLDRRVLGLLVELLNPSDRG</sequence>
<reference evidence="2 3" key="1">
    <citation type="submission" date="2019-02" db="EMBL/GenBank/DDBJ databases">
        <title>Sequencing the genomes of 1000 actinobacteria strains.</title>
        <authorList>
            <person name="Klenk H.-P."/>
        </authorList>
    </citation>
    <scope>NUCLEOTIDE SEQUENCE [LARGE SCALE GENOMIC DNA]</scope>
    <source>
        <strain evidence="2 3">DSM 45779</strain>
    </source>
</reference>
<dbReference type="InterPro" id="IPR048716">
    <property type="entry name" value="Phosphatase-like_N"/>
</dbReference>
<organism evidence="2 3">
    <name type="scientific">Pseudonocardia sediminis</name>
    <dbReference type="NCBI Taxonomy" id="1397368"/>
    <lineage>
        <taxon>Bacteria</taxon>
        <taxon>Bacillati</taxon>
        <taxon>Actinomycetota</taxon>
        <taxon>Actinomycetes</taxon>
        <taxon>Pseudonocardiales</taxon>
        <taxon>Pseudonocardiaceae</taxon>
        <taxon>Pseudonocardia</taxon>
    </lineage>
</organism>
<dbReference type="SUPFAM" id="SSF52788">
    <property type="entry name" value="Phosphotyrosine protein phosphatases I"/>
    <property type="match status" value="1"/>
</dbReference>
<dbReference type="OrthoDB" id="9799372at2"/>
<dbReference type="AlphaFoldDB" id="A0A4Q7UX32"/>
<dbReference type="SMART" id="SM00226">
    <property type="entry name" value="LMWPc"/>
    <property type="match status" value="1"/>
</dbReference>
<dbReference type="RefSeq" id="WP_130290066.1">
    <property type="nucleotide sequence ID" value="NZ_SHKL01000001.1"/>
</dbReference>
<dbReference type="Pfam" id="PF01451">
    <property type="entry name" value="LMWPc"/>
    <property type="match status" value="1"/>
</dbReference>
<dbReference type="EMBL" id="SHKL01000001">
    <property type="protein sequence ID" value="RZT85644.1"/>
    <property type="molecule type" value="Genomic_DNA"/>
</dbReference>
<evidence type="ECO:0000259" key="1">
    <source>
        <dbReference type="SMART" id="SM00226"/>
    </source>
</evidence>
<dbReference type="InterPro" id="IPR036196">
    <property type="entry name" value="Ptyr_pPase_sf"/>
</dbReference>
<dbReference type="InterPro" id="IPR023485">
    <property type="entry name" value="Ptyr_pPase"/>
</dbReference>
<proteinExistence type="predicted"/>
<evidence type="ECO:0000313" key="3">
    <source>
        <dbReference type="Proteomes" id="UP000291591"/>
    </source>
</evidence>
<keyword evidence="3" id="KW-1185">Reference proteome</keyword>
<protein>
    <submittedName>
        <fullName evidence="2">Protein-tyrosine-phosphatase</fullName>
    </submittedName>
</protein>
<dbReference type="Proteomes" id="UP000291591">
    <property type="component" value="Unassembled WGS sequence"/>
</dbReference>
<gene>
    <name evidence="2" type="ORF">EV383_2520</name>
</gene>
<evidence type="ECO:0000313" key="2">
    <source>
        <dbReference type="EMBL" id="RZT85644.1"/>
    </source>
</evidence>